<dbReference type="EMBL" id="BAABJZ010000018">
    <property type="protein sequence ID" value="GAA4880956.1"/>
    <property type="molecule type" value="Genomic_DNA"/>
</dbReference>
<dbReference type="SMART" id="SM00220">
    <property type="entry name" value="S_TKc"/>
    <property type="match status" value="1"/>
</dbReference>
<evidence type="ECO:0000313" key="8">
    <source>
        <dbReference type="EMBL" id="GAA4880956.1"/>
    </source>
</evidence>
<evidence type="ECO:0000259" key="7">
    <source>
        <dbReference type="PROSITE" id="PS50011"/>
    </source>
</evidence>
<dbReference type="InterPro" id="IPR011990">
    <property type="entry name" value="TPR-like_helical_dom_sf"/>
</dbReference>
<dbReference type="Gene3D" id="1.25.40.10">
    <property type="entry name" value="Tetratricopeptide repeat domain"/>
    <property type="match status" value="3"/>
</dbReference>
<feature type="domain" description="Protein kinase" evidence="7">
    <location>
        <begin position="83"/>
        <end position="334"/>
    </location>
</feature>
<dbReference type="Pfam" id="PF00069">
    <property type="entry name" value="Pkinase"/>
    <property type="match status" value="1"/>
</dbReference>
<dbReference type="PANTHER" id="PTHR43289">
    <property type="entry name" value="MITOGEN-ACTIVATED PROTEIN KINASE KINASE KINASE 20-RELATED"/>
    <property type="match status" value="1"/>
</dbReference>
<keyword evidence="3" id="KW-0418">Kinase</keyword>
<evidence type="ECO:0000256" key="2">
    <source>
        <dbReference type="ARBA" id="ARBA00022741"/>
    </source>
</evidence>
<comment type="caution">
    <text evidence="8">The sequence shown here is derived from an EMBL/GenBank/DDBJ whole genome shotgun (WGS) entry which is preliminary data.</text>
</comment>
<dbReference type="PROSITE" id="PS00107">
    <property type="entry name" value="PROTEIN_KINASE_ATP"/>
    <property type="match status" value="1"/>
</dbReference>
<dbReference type="InterPro" id="IPR019734">
    <property type="entry name" value="TPR_rpt"/>
</dbReference>
<reference evidence="9" key="1">
    <citation type="journal article" date="2019" name="Int. J. Syst. Evol. Microbiol.">
        <title>The Global Catalogue of Microorganisms (GCM) 10K type strain sequencing project: providing services to taxonomists for standard genome sequencing and annotation.</title>
        <authorList>
            <consortium name="The Broad Institute Genomics Platform"/>
            <consortium name="The Broad Institute Genome Sequencing Center for Infectious Disease"/>
            <person name="Wu L."/>
            <person name="Ma J."/>
        </authorList>
    </citation>
    <scope>NUCLEOTIDE SEQUENCE [LARGE SCALE GENOMIC DNA]</scope>
    <source>
        <strain evidence="9">JCM 18401</strain>
    </source>
</reference>
<dbReference type="Pfam" id="PF02259">
    <property type="entry name" value="FAT"/>
    <property type="match status" value="1"/>
</dbReference>
<organism evidence="8 9">
    <name type="scientific">Ferrimonas pelagia</name>
    <dbReference type="NCBI Taxonomy" id="1177826"/>
    <lineage>
        <taxon>Bacteria</taxon>
        <taxon>Pseudomonadati</taxon>
        <taxon>Pseudomonadota</taxon>
        <taxon>Gammaproteobacteria</taxon>
        <taxon>Alteromonadales</taxon>
        <taxon>Ferrimonadaceae</taxon>
        <taxon>Ferrimonas</taxon>
    </lineage>
</organism>
<protein>
    <recommendedName>
        <fullName evidence="7">Protein kinase domain-containing protein</fullName>
    </recommendedName>
</protein>
<dbReference type="SUPFAM" id="SSF56112">
    <property type="entry name" value="Protein kinase-like (PK-like)"/>
    <property type="match status" value="1"/>
</dbReference>
<dbReference type="Proteomes" id="UP001499988">
    <property type="component" value="Unassembled WGS sequence"/>
</dbReference>
<dbReference type="InterPro" id="IPR000719">
    <property type="entry name" value="Prot_kinase_dom"/>
</dbReference>
<evidence type="ECO:0000256" key="1">
    <source>
        <dbReference type="ARBA" id="ARBA00022679"/>
    </source>
</evidence>
<keyword evidence="5" id="KW-0802">TPR repeat</keyword>
<dbReference type="InterPro" id="IPR017441">
    <property type="entry name" value="Protein_kinase_ATP_BS"/>
</dbReference>
<sequence>MSSQHQNGDIKALFEQAMAMAPGARQQWLSTLPTEIAQELSELLASTETGAAFFSELSEGLFGGGGASDDDPLELIGSQVGDFYVTALLGAGGMGVVYKAFDAKLERDVALKFLAPGQYLSESARDRFSKESKLASKLEHAHIGTVYGLIEGPHGQDVMVMAYYEGQTLDQLFSHDTPVPEQLLQWMQQCMSALAYAHSQGVVHRDIKPGNLMLLPDGDLRILDFGAATLVEDGSEQTGIPIGTTRYMSPEQIRCERVSGESDYWSLGVVLLEACEKLGWIEEVNAFVWAQNPAVARSRIPAQFETILMALLTVEPDKRCKAVRALSQGTGAVFSPQTRLQRRWRTFALLGLALVIIGWGFSQQATSDYVLPSHQKLSLLLAPQGIELERVLAEELENALELIAAKESNVSYLGVAEQANTAYGANLLLQLSLSALEEGTFIAELSLIDKSNAKVVRHWSDRYPQDRLDLIVKDLSHFMGEALQITPSVNGLLSDRDRVSSPDAYRRYLSAAANVLEFEDDPVLANEGLLDQAEQALLAVNERNPSATFMVLLAKINRLRANAFNQDRYMIQADLWANRALQQNPNYVYSYIESAAISRLQGRLGSAIAAYKLALSILPSHEGVLIELADTYRAAGQSELAEQSIRRVLENPRRVWRTSNEIAKYYYRAGDYVAAKHHFQDALSFGEQNPIVLSNIGSVHFKLHEMDKALYYYREVLKFEQSYATLASLATASFYVGDYEAALKYYQAAIELNPGHYTAWATLGLVQSILFDDSRYVKSIERAVDLASELLQVYPQSGQLMAQIAVYNQMLHRDSEAAYYYQQVLLQSDINAMTAFSVAEYLERIGERKQAVDWLNRSKQKGLNSELIHSYPVFSALISDTLYQQQRLF</sequence>
<keyword evidence="4 6" id="KW-0067">ATP-binding</keyword>
<accession>A0ABP9EPZ5</accession>
<dbReference type="PROSITE" id="PS50011">
    <property type="entry name" value="PROTEIN_KINASE_DOM"/>
    <property type="match status" value="1"/>
</dbReference>
<keyword evidence="2 6" id="KW-0547">Nucleotide-binding</keyword>
<dbReference type="SUPFAM" id="SSF48452">
    <property type="entry name" value="TPR-like"/>
    <property type="match status" value="2"/>
</dbReference>
<dbReference type="PROSITE" id="PS50005">
    <property type="entry name" value="TPR"/>
    <property type="match status" value="1"/>
</dbReference>
<proteinExistence type="predicted"/>
<feature type="binding site" evidence="6">
    <location>
        <position position="112"/>
    </location>
    <ligand>
        <name>ATP</name>
        <dbReference type="ChEBI" id="CHEBI:30616"/>
    </ligand>
</feature>
<keyword evidence="9" id="KW-1185">Reference proteome</keyword>
<name>A0ABP9EPZ5_9GAMM</name>
<evidence type="ECO:0000256" key="6">
    <source>
        <dbReference type="PROSITE-ProRule" id="PRU10141"/>
    </source>
</evidence>
<dbReference type="PROSITE" id="PS00108">
    <property type="entry name" value="PROTEIN_KINASE_ST"/>
    <property type="match status" value="1"/>
</dbReference>
<gene>
    <name evidence="8" type="ORF">GCM10023333_13950</name>
</gene>
<dbReference type="SMART" id="SM00028">
    <property type="entry name" value="TPR"/>
    <property type="match status" value="5"/>
</dbReference>
<dbReference type="CDD" id="cd14014">
    <property type="entry name" value="STKc_PknB_like"/>
    <property type="match status" value="1"/>
</dbReference>
<dbReference type="InterPro" id="IPR008271">
    <property type="entry name" value="Ser/Thr_kinase_AS"/>
</dbReference>
<evidence type="ECO:0000256" key="4">
    <source>
        <dbReference type="ARBA" id="ARBA00022840"/>
    </source>
</evidence>
<evidence type="ECO:0000256" key="3">
    <source>
        <dbReference type="ARBA" id="ARBA00022777"/>
    </source>
</evidence>
<keyword evidence="1" id="KW-0808">Transferase</keyword>
<evidence type="ECO:0000256" key="5">
    <source>
        <dbReference type="PROSITE-ProRule" id="PRU00339"/>
    </source>
</evidence>
<dbReference type="Gene3D" id="1.10.510.10">
    <property type="entry name" value="Transferase(Phosphotransferase) domain 1"/>
    <property type="match status" value="1"/>
</dbReference>
<dbReference type="Gene3D" id="3.30.200.20">
    <property type="entry name" value="Phosphorylase Kinase, domain 1"/>
    <property type="match status" value="1"/>
</dbReference>
<dbReference type="RefSeq" id="WP_345334631.1">
    <property type="nucleotide sequence ID" value="NZ_BAABJZ010000018.1"/>
</dbReference>
<dbReference type="InterPro" id="IPR011009">
    <property type="entry name" value="Kinase-like_dom_sf"/>
</dbReference>
<evidence type="ECO:0000313" key="9">
    <source>
        <dbReference type="Proteomes" id="UP001499988"/>
    </source>
</evidence>
<dbReference type="PANTHER" id="PTHR43289:SF30">
    <property type="entry name" value="NON-SPECIFIC SERINE_THREONINE PROTEIN KINASE"/>
    <property type="match status" value="1"/>
</dbReference>
<dbReference type="InterPro" id="IPR003151">
    <property type="entry name" value="PIK-rel_kinase_FAT"/>
</dbReference>
<feature type="repeat" description="TPR" evidence="5">
    <location>
        <begin position="723"/>
        <end position="756"/>
    </location>
</feature>